<dbReference type="SUPFAM" id="SSF52799">
    <property type="entry name" value="(Phosphotyrosine protein) phosphatases II"/>
    <property type="match status" value="1"/>
</dbReference>
<protein>
    <submittedName>
        <fullName evidence="15">Dual specificity protein phosphatase 12</fullName>
    </submittedName>
</protein>
<feature type="domain" description="Tyrosine specific protein phosphatases" evidence="14">
    <location>
        <begin position="60"/>
        <end position="123"/>
    </location>
</feature>
<dbReference type="PROSITE" id="PS00383">
    <property type="entry name" value="TYR_PHOSPHATASE_1"/>
    <property type="match status" value="1"/>
</dbReference>
<dbReference type="InterPro" id="IPR000340">
    <property type="entry name" value="Dual-sp_phosphatase_cat-dom"/>
</dbReference>
<keyword evidence="16" id="KW-1185">Reference proteome</keyword>
<proteinExistence type="inferred from homology"/>
<gene>
    <name evidence="15" type="ORF">HOLleu_16351</name>
</gene>
<evidence type="ECO:0000313" key="16">
    <source>
        <dbReference type="Proteomes" id="UP001152320"/>
    </source>
</evidence>
<dbReference type="SMART" id="SM00195">
    <property type="entry name" value="DSPc"/>
    <property type="match status" value="1"/>
</dbReference>
<dbReference type="AlphaFoldDB" id="A0A9Q1C618"/>
<dbReference type="PANTHER" id="PTHR45848">
    <property type="entry name" value="DUAL SPECIFICITY PROTEIN PHOSPHATASE 12 FAMILY MEMBER"/>
    <property type="match status" value="1"/>
</dbReference>
<name>A0A9Q1C618_HOLLE</name>
<dbReference type="FunFam" id="3.90.190.10:FF:000056">
    <property type="entry name" value="Dual specificity phosphatase 12"/>
    <property type="match status" value="1"/>
</dbReference>
<comment type="subcellular location">
    <subcellularLocation>
        <location evidence="2">Cytoplasm</location>
    </subcellularLocation>
    <subcellularLocation>
        <location evidence="1">Nucleus</location>
    </subcellularLocation>
</comment>
<dbReference type="Pfam" id="PF00782">
    <property type="entry name" value="DSPc"/>
    <property type="match status" value="1"/>
</dbReference>
<evidence type="ECO:0000256" key="1">
    <source>
        <dbReference type="ARBA" id="ARBA00004123"/>
    </source>
</evidence>
<dbReference type="PANTHER" id="PTHR45848:SF4">
    <property type="entry name" value="DUAL SPECIFICITY PROTEIN PHOSPHATASE 12"/>
    <property type="match status" value="1"/>
</dbReference>
<evidence type="ECO:0000256" key="8">
    <source>
        <dbReference type="ARBA" id="ARBA00047761"/>
    </source>
</evidence>
<keyword evidence="5" id="KW-0378">Hydrolase</keyword>
<comment type="catalytic activity">
    <reaction evidence="10">
        <text>O-phospho-L-tyrosyl-[protein] + H2O = L-tyrosyl-[protein] + phosphate</text>
        <dbReference type="Rhea" id="RHEA:10684"/>
        <dbReference type="Rhea" id="RHEA-COMP:10136"/>
        <dbReference type="Rhea" id="RHEA-COMP:20101"/>
        <dbReference type="ChEBI" id="CHEBI:15377"/>
        <dbReference type="ChEBI" id="CHEBI:43474"/>
        <dbReference type="ChEBI" id="CHEBI:46858"/>
        <dbReference type="ChEBI" id="CHEBI:61978"/>
        <dbReference type="EC" id="3.1.3.48"/>
    </reaction>
</comment>
<dbReference type="Proteomes" id="UP001152320">
    <property type="component" value="Chromosome 7"/>
</dbReference>
<dbReference type="PIRSF" id="PIRSF000941">
    <property type="entry name" value="DUSP12"/>
    <property type="match status" value="1"/>
</dbReference>
<evidence type="ECO:0000256" key="11">
    <source>
        <dbReference type="PIRSR" id="PIRSR000941-50"/>
    </source>
</evidence>
<sequence length="313" mass="35473">MFSANEIIPALWLGARSDVECEKGNFLVKHHIDHVLTIDTEPPAILCPNIKHKFVELVDLDFADLLIHLEECFAFIEEARSVGSVLVHCLVGMSRSASVVAAYLMYKEKISLEDALAKIREKRSYVRPNEGFMEQLSLFEAMGCDLNPHHPLMKFHKLGQFANQMQGSRRHHNAEIPKELIAKDPNQKSGEEGSEQQETVFRCRKCRRALFKEGSVVGHNPGQGQVSFKWHKQTQTTSSSTETCTSHFIQPVAWMEHLLLGCKDGKLACPKCNSRIGCFNWAGQQCSCGAWITPAFQIHKNRVDEQKLHQLHR</sequence>
<evidence type="ECO:0000256" key="9">
    <source>
        <dbReference type="ARBA" id="ARBA00048336"/>
    </source>
</evidence>
<evidence type="ECO:0000256" key="5">
    <source>
        <dbReference type="ARBA" id="ARBA00022801"/>
    </source>
</evidence>
<dbReference type="Gene3D" id="3.90.190.10">
    <property type="entry name" value="Protein tyrosine phosphatase superfamily"/>
    <property type="match status" value="1"/>
</dbReference>
<dbReference type="InterPro" id="IPR029021">
    <property type="entry name" value="Prot-tyrosine_phosphatase-like"/>
</dbReference>
<evidence type="ECO:0000256" key="12">
    <source>
        <dbReference type="SAM" id="MobiDB-lite"/>
    </source>
</evidence>
<reference evidence="15" key="1">
    <citation type="submission" date="2021-10" db="EMBL/GenBank/DDBJ databases">
        <title>Tropical sea cucumber genome reveals ecological adaptation and Cuvierian tubules defense mechanism.</title>
        <authorList>
            <person name="Chen T."/>
        </authorList>
    </citation>
    <scope>NUCLEOTIDE SEQUENCE</scope>
    <source>
        <strain evidence="15">Nanhai2018</strain>
        <tissue evidence="15">Muscle</tissue>
    </source>
</reference>
<organism evidence="15 16">
    <name type="scientific">Holothuria leucospilota</name>
    <name type="common">Black long sea cucumber</name>
    <name type="synonym">Mertensiothuria leucospilota</name>
    <dbReference type="NCBI Taxonomy" id="206669"/>
    <lineage>
        <taxon>Eukaryota</taxon>
        <taxon>Metazoa</taxon>
        <taxon>Echinodermata</taxon>
        <taxon>Eleutherozoa</taxon>
        <taxon>Echinozoa</taxon>
        <taxon>Holothuroidea</taxon>
        <taxon>Aspidochirotacea</taxon>
        <taxon>Aspidochirotida</taxon>
        <taxon>Holothuriidae</taxon>
        <taxon>Holothuria</taxon>
    </lineage>
</organism>
<dbReference type="GO" id="GO:0004725">
    <property type="term" value="F:protein tyrosine phosphatase activity"/>
    <property type="evidence" value="ECO:0007669"/>
    <property type="project" value="UniProtKB-EC"/>
</dbReference>
<evidence type="ECO:0000256" key="4">
    <source>
        <dbReference type="ARBA" id="ARBA00022490"/>
    </source>
</evidence>
<feature type="domain" description="Tyrosine-protein phosphatase" evidence="13">
    <location>
        <begin position="3"/>
        <end position="145"/>
    </location>
</feature>
<comment type="catalytic activity">
    <reaction evidence="9">
        <text>O-phospho-L-threonyl-[protein] + H2O = L-threonyl-[protein] + phosphate</text>
        <dbReference type="Rhea" id="RHEA:47004"/>
        <dbReference type="Rhea" id="RHEA-COMP:11060"/>
        <dbReference type="Rhea" id="RHEA-COMP:11605"/>
        <dbReference type="ChEBI" id="CHEBI:15377"/>
        <dbReference type="ChEBI" id="CHEBI:30013"/>
        <dbReference type="ChEBI" id="CHEBI:43474"/>
        <dbReference type="ChEBI" id="CHEBI:61977"/>
        <dbReference type="EC" id="3.1.3.16"/>
    </reaction>
</comment>
<dbReference type="InterPro" id="IPR016130">
    <property type="entry name" value="Tyr_Pase_AS"/>
</dbReference>
<feature type="compositionally biased region" description="Basic and acidic residues" evidence="12">
    <location>
        <begin position="174"/>
        <end position="191"/>
    </location>
</feature>
<dbReference type="InterPro" id="IPR016278">
    <property type="entry name" value="DUSP12"/>
</dbReference>
<dbReference type="GO" id="GO:0008138">
    <property type="term" value="F:protein tyrosine/serine/threonine phosphatase activity"/>
    <property type="evidence" value="ECO:0007669"/>
    <property type="project" value="InterPro"/>
</dbReference>
<feature type="active site" description="Phosphocysteine intermediate" evidence="11">
    <location>
        <position position="89"/>
    </location>
</feature>
<evidence type="ECO:0000259" key="13">
    <source>
        <dbReference type="PROSITE" id="PS50054"/>
    </source>
</evidence>
<dbReference type="InterPro" id="IPR020422">
    <property type="entry name" value="TYR_PHOSPHATASE_DUAL_dom"/>
</dbReference>
<comment type="similarity">
    <text evidence="3">Belongs to the protein-tyrosine phosphatase family. Non-receptor class dual specificity subfamily.</text>
</comment>
<accession>A0A9Q1C618</accession>
<dbReference type="PROSITE" id="PS50054">
    <property type="entry name" value="TYR_PHOSPHATASE_DUAL"/>
    <property type="match status" value="1"/>
</dbReference>
<evidence type="ECO:0000256" key="3">
    <source>
        <dbReference type="ARBA" id="ARBA00008601"/>
    </source>
</evidence>
<dbReference type="InterPro" id="IPR000387">
    <property type="entry name" value="Tyr_Pase_dom"/>
</dbReference>
<evidence type="ECO:0000256" key="7">
    <source>
        <dbReference type="ARBA" id="ARBA00023242"/>
    </source>
</evidence>
<evidence type="ECO:0000259" key="14">
    <source>
        <dbReference type="PROSITE" id="PS50056"/>
    </source>
</evidence>
<dbReference type="GO" id="GO:0005737">
    <property type="term" value="C:cytoplasm"/>
    <property type="evidence" value="ECO:0007669"/>
    <property type="project" value="UniProtKB-SubCell"/>
</dbReference>
<evidence type="ECO:0000256" key="2">
    <source>
        <dbReference type="ARBA" id="ARBA00004496"/>
    </source>
</evidence>
<dbReference type="OrthoDB" id="2017893at2759"/>
<feature type="region of interest" description="Disordered" evidence="12">
    <location>
        <begin position="174"/>
        <end position="196"/>
    </location>
</feature>
<evidence type="ECO:0000256" key="6">
    <source>
        <dbReference type="ARBA" id="ARBA00022912"/>
    </source>
</evidence>
<evidence type="ECO:0000313" key="15">
    <source>
        <dbReference type="EMBL" id="KAJ8038814.1"/>
    </source>
</evidence>
<comment type="catalytic activity">
    <reaction evidence="8">
        <text>O-phospho-L-seryl-[protein] + H2O = L-seryl-[protein] + phosphate</text>
        <dbReference type="Rhea" id="RHEA:20629"/>
        <dbReference type="Rhea" id="RHEA-COMP:9863"/>
        <dbReference type="Rhea" id="RHEA-COMP:11604"/>
        <dbReference type="ChEBI" id="CHEBI:15377"/>
        <dbReference type="ChEBI" id="CHEBI:29999"/>
        <dbReference type="ChEBI" id="CHEBI:43474"/>
        <dbReference type="ChEBI" id="CHEBI:83421"/>
        <dbReference type="EC" id="3.1.3.16"/>
    </reaction>
</comment>
<dbReference type="GO" id="GO:0005634">
    <property type="term" value="C:nucleus"/>
    <property type="evidence" value="ECO:0007669"/>
    <property type="project" value="UniProtKB-SubCell"/>
</dbReference>
<dbReference type="EMBL" id="JAIZAY010000007">
    <property type="protein sequence ID" value="KAJ8038814.1"/>
    <property type="molecule type" value="Genomic_DNA"/>
</dbReference>
<comment type="caution">
    <text evidence="15">The sequence shown here is derived from an EMBL/GenBank/DDBJ whole genome shotgun (WGS) entry which is preliminary data.</text>
</comment>
<keyword evidence="4" id="KW-0963">Cytoplasm</keyword>
<keyword evidence="7" id="KW-0539">Nucleus</keyword>
<evidence type="ECO:0000256" key="10">
    <source>
        <dbReference type="ARBA" id="ARBA00051722"/>
    </source>
</evidence>
<dbReference type="GO" id="GO:0004722">
    <property type="term" value="F:protein serine/threonine phosphatase activity"/>
    <property type="evidence" value="ECO:0007669"/>
    <property type="project" value="UniProtKB-EC"/>
</dbReference>
<dbReference type="PROSITE" id="PS50056">
    <property type="entry name" value="TYR_PHOSPHATASE_2"/>
    <property type="match status" value="1"/>
</dbReference>
<keyword evidence="6" id="KW-0904">Protein phosphatase</keyword>